<name>A0A7Y9DMM1_9ACTN</name>
<gene>
    <name evidence="4" type="ORF">BJ968_002950</name>
</gene>
<dbReference type="InterPro" id="IPR035965">
    <property type="entry name" value="PAS-like_dom_sf"/>
</dbReference>
<organism evidence="4 5">
    <name type="scientific">Kineococcus aurantiacus</name>
    <dbReference type="NCBI Taxonomy" id="37633"/>
    <lineage>
        <taxon>Bacteria</taxon>
        <taxon>Bacillati</taxon>
        <taxon>Actinomycetota</taxon>
        <taxon>Actinomycetes</taxon>
        <taxon>Kineosporiales</taxon>
        <taxon>Kineosporiaceae</taxon>
        <taxon>Kineococcus</taxon>
    </lineage>
</organism>
<dbReference type="InterPro" id="IPR052016">
    <property type="entry name" value="Bact_Sigma-Reg"/>
</dbReference>
<dbReference type="SMART" id="SM00065">
    <property type="entry name" value="GAF"/>
    <property type="match status" value="1"/>
</dbReference>
<evidence type="ECO:0000313" key="5">
    <source>
        <dbReference type="Proteomes" id="UP000521922"/>
    </source>
</evidence>
<dbReference type="GO" id="GO:0016791">
    <property type="term" value="F:phosphatase activity"/>
    <property type="evidence" value="ECO:0007669"/>
    <property type="project" value="TreeGrafter"/>
</dbReference>
<evidence type="ECO:0000259" key="3">
    <source>
        <dbReference type="SMART" id="SM00331"/>
    </source>
</evidence>
<evidence type="ECO:0000259" key="2">
    <source>
        <dbReference type="SMART" id="SM00065"/>
    </source>
</evidence>
<dbReference type="SUPFAM" id="SSF55781">
    <property type="entry name" value="GAF domain-like"/>
    <property type="match status" value="1"/>
</dbReference>
<dbReference type="RefSeq" id="WP_343078051.1">
    <property type="nucleotide sequence ID" value="NZ_BAAAGN010000010.1"/>
</dbReference>
<evidence type="ECO:0000256" key="1">
    <source>
        <dbReference type="ARBA" id="ARBA00022801"/>
    </source>
</evidence>
<dbReference type="Gene3D" id="3.60.40.10">
    <property type="entry name" value="PPM-type phosphatase domain"/>
    <property type="match status" value="1"/>
</dbReference>
<dbReference type="Proteomes" id="UP000521922">
    <property type="component" value="Unassembled WGS sequence"/>
</dbReference>
<dbReference type="Gene3D" id="3.30.450.20">
    <property type="entry name" value="PAS domain"/>
    <property type="match status" value="1"/>
</dbReference>
<dbReference type="PANTHER" id="PTHR43156">
    <property type="entry name" value="STAGE II SPORULATION PROTEIN E-RELATED"/>
    <property type="match status" value="1"/>
</dbReference>
<dbReference type="Pfam" id="PF01590">
    <property type="entry name" value="GAF"/>
    <property type="match status" value="1"/>
</dbReference>
<dbReference type="Pfam" id="PF08448">
    <property type="entry name" value="PAS_4"/>
    <property type="match status" value="1"/>
</dbReference>
<reference evidence="4 5" key="1">
    <citation type="submission" date="2020-07" db="EMBL/GenBank/DDBJ databases">
        <title>Sequencing the genomes of 1000 actinobacteria strains.</title>
        <authorList>
            <person name="Klenk H.-P."/>
        </authorList>
    </citation>
    <scope>NUCLEOTIDE SEQUENCE [LARGE SCALE GENOMIC DNA]</scope>
    <source>
        <strain evidence="4 5">DSM 7487</strain>
    </source>
</reference>
<proteinExistence type="predicted"/>
<dbReference type="PANTHER" id="PTHR43156:SF2">
    <property type="entry name" value="STAGE II SPORULATION PROTEIN E"/>
    <property type="match status" value="1"/>
</dbReference>
<dbReference type="InterPro" id="IPR013656">
    <property type="entry name" value="PAS_4"/>
</dbReference>
<feature type="domain" description="PPM-type phosphatase" evidence="3">
    <location>
        <begin position="379"/>
        <end position="604"/>
    </location>
</feature>
<keyword evidence="5" id="KW-1185">Reference proteome</keyword>
<protein>
    <submittedName>
        <fullName evidence="4">Serine phosphatase RsbU (Regulator of sigma subunit)</fullName>
    </submittedName>
</protein>
<comment type="caution">
    <text evidence="4">The sequence shown here is derived from an EMBL/GenBank/DDBJ whole genome shotgun (WGS) entry which is preliminary data.</text>
</comment>
<dbReference type="Pfam" id="PF07228">
    <property type="entry name" value="SpoIIE"/>
    <property type="match status" value="1"/>
</dbReference>
<feature type="domain" description="GAF" evidence="2">
    <location>
        <begin position="197"/>
        <end position="362"/>
    </location>
</feature>
<dbReference type="SUPFAM" id="SSF81606">
    <property type="entry name" value="PP2C-like"/>
    <property type="match status" value="1"/>
</dbReference>
<sequence>MRPLPEPDFQRVFDETPAPLLLLTPDFVIVRANRARLEATATTLEDTVGRGLFEVFPMNPDDPAADGLVKLRDSLVLTRQTRRPQTMAVQKYDIPMPDGTFEERFWSPRNVPILDEDGEVVLLLHRSDDITGYVHTRTQAQASAELSERLRERAERVEHDLFARTRELEQLVEHLGRATARAELLAGVTSELTSTLDGEQAVGRLARLVVPLLADWCIVSLVTDEPRRSARGLRDVGSWHAEEGMRPVVAEYAATRLGVLQEGSLLDQALATGQPRVRPARALEYLHSVLPPGRARDLVTELAPESLLTLPLRARGRTLGALMLANGAARSPITAEETATATDIAGRAGLALDNARLYRQQRELAEALQRSLLTEPAQTDQLEVAVRYTPAAETAQVGGDWYDSFVQPCGTTVLAVGDVLGHNTDAAAAMAQVRSLLRGIAVASDAGPAAVLAGVDRAMVTLDVGTTATAVVARVEQTEQEARRGVRRLVWSNAGHPPPVLLTPRAQVSLLEAPAAELLLGVLPDVPRGESVTELESGSTVVLYTDGLVERRGEPLDDGLARLRGALEELAPQDLPLDALCDAVLQRMLPERPEDDVALLVVRLHPQG</sequence>
<dbReference type="SUPFAM" id="SSF55785">
    <property type="entry name" value="PYP-like sensor domain (PAS domain)"/>
    <property type="match status" value="1"/>
</dbReference>
<accession>A0A7Y9DMM1</accession>
<dbReference type="InterPro" id="IPR036457">
    <property type="entry name" value="PPM-type-like_dom_sf"/>
</dbReference>
<dbReference type="InterPro" id="IPR003018">
    <property type="entry name" value="GAF"/>
</dbReference>
<dbReference type="EMBL" id="JACCBB010000001">
    <property type="protein sequence ID" value="NYD23410.1"/>
    <property type="molecule type" value="Genomic_DNA"/>
</dbReference>
<dbReference type="Gene3D" id="3.30.450.40">
    <property type="match status" value="1"/>
</dbReference>
<dbReference type="AlphaFoldDB" id="A0A7Y9DMM1"/>
<evidence type="ECO:0000313" key="4">
    <source>
        <dbReference type="EMBL" id="NYD23410.1"/>
    </source>
</evidence>
<keyword evidence="1" id="KW-0378">Hydrolase</keyword>
<dbReference type="InterPro" id="IPR001932">
    <property type="entry name" value="PPM-type_phosphatase-like_dom"/>
</dbReference>
<dbReference type="SMART" id="SM00331">
    <property type="entry name" value="PP2C_SIG"/>
    <property type="match status" value="1"/>
</dbReference>
<dbReference type="InterPro" id="IPR029016">
    <property type="entry name" value="GAF-like_dom_sf"/>
</dbReference>